<keyword evidence="4" id="KW-0479">Metal-binding</keyword>
<reference evidence="5 6" key="1">
    <citation type="submission" date="2020-03" db="EMBL/GenBank/DDBJ databases">
        <title>Sequencing the genomes of 1000 actinobacteria strains.</title>
        <authorList>
            <person name="Klenk H.-P."/>
        </authorList>
    </citation>
    <scope>NUCLEOTIDE SEQUENCE [LARGE SCALE GENOMIC DNA]</scope>
    <source>
        <strain evidence="5 6">DSM 45668</strain>
    </source>
</reference>
<dbReference type="Proteomes" id="UP000754495">
    <property type="component" value="Unassembled WGS sequence"/>
</dbReference>
<gene>
    <name evidence="5" type="ORF">FHX46_000969</name>
</gene>
<dbReference type="PANTHER" id="PTHR23407">
    <property type="entry name" value="ATPASE INHIBITOR/5-FORMYLTETRAHYDROFOLATE CYCLO-LIGASE"/>
    <property type="match status" value="1"/>
</dbReference>
<dbReference type="PIRSF" id="PIRSF006806">
    <property type="entry name" value="FTHF_cligase"/>
    <property type="match status" value="1"/>
</dbReference>
<comment type="similarity">
    <text evidence="1 4">Belongs to the 5-formyltetrahydrofolate cyclo-ligase family.</text>
</comment>
<dbReference type="NCBIfam" id="TIGR02727">
    <property type="entry name" value="MTHFS_bact"/>
    <property type="match status" value="1"/>
</dbReference>
<comment type="caution">
    <text evidence="5">The sequence shown here is derived from an EMBL/GenBank/DDBJ whole genome shotgun (WGS) entry which is preliminary data.</text>
</comment>
<evidence type="ECO:0000256" key="2">
    <source>
        <dbReference type="ARBA" id="ARBA00022741"/>
    </source>
</evidence>
<dbReference type="PANTHER" id="PTHR23407:SF1">
    <property type="entry name" value="5-FORMYLTETRAHYDROFOLATE CYCLO-LIGASE"/>
    <property type="match status" value="1"/>
</dbReference>
<keyword evidence="5" id="KW-0436">Ligase</keyword>
<evidence type="ECO:0000256" key="4">
    <source>
        <dbReference type="RuleBase" id="RU361279"/>
    </source>
</evidence>
<dbReference type="EC" id="6.3.3.2" evidence="4"/>
<protein>
    <recommendedName>
        <fullName evidence="4">5-formyltetrahydrofolate cyclo-ligase</fullName>
        <ecNumber evidence="4">6.3.3.2</ecNumber>
    </recommendedName>
</protein>
<name>A0ABX0SN84_9PSEU</name>
<evidence type="ECO:0000313" key="5">
    <source>
        <dbReference type="EMBL" id="NIH78439.1"/>
    </source>
</evidence>
<keyword evidence="2 4" id="KW-0547">Nucleotide-binding</keyword>
<dbReference type="Gene3D" id="3.40.50.10420">
    <property type="entry name" value="NagB/RpiA/CoA transferase-like"/>
    <property type="match status" value="1"/>
</dbReference>
<dbReference type="Pfam" id="PF01812">
    <property type="entry name" value="5-FTHF_cyc-lig"/>
    <property type="match status" value="1"/>
</dbReference>
<comment type="catalytic activity">
    <reaction evidence="4">
        <text>(6S)-5-formyl-5,6,7,8-tetrahydrofolate + ATP = (6R)-5,10-methenyltetrahydrofolate + ADP + phosphate</text>
        <dbReference type="Rhea" id="RHEA:10488"/>
        <dbReference type="ChEBI" id="CHEBI:30616"/>
        <dbReference type="ChEBI" id="CHEBI:43474"/>
        <dbReference type="ChEBI" id="CHEBI:57455"/>
        <dbReference type="ChEBI" id="CHEBI:57457"/>
        <dbReference type="ChEBI" id="CHEBI:456216"/>
        <dbReference type="EC" id="6.3.3.2"/>
    </reaction>
</comment>
<dbReference type="InterPro" id="IPR037171">
    <property type="entry name" value="NagB/RpiA_transferase-like"/>
</dbReference>
<dbReference type="SUPFAM" id="SSF100950">
    <property type="entry name" value="NagB/RpiA/CoA transferase-like"/>
    <property type="match status" value="1"/>
</dbReference>
<evidence type="ECO:0000313" key="6">
    <source>
        <dbReference type="Proteomes" id="UP000754495"/>
    </source>
</evidence>
<keyword evidence="4" id="KW-0460">Magnesium</keyword>
<organism evidence="5 6">
    <name type="scientific">Amycolatopsis viridis</name>
    <dbReference type="NCBI Taxonomy" id="185678"/>
    <lineage>
        <taxon>Bacteria</taxon>
        <taxon>Bacillati</taxon>
        <taxon>Actinomycetota</taxon>
        <taxon>Actinomycetes</taxon>
        <taxon>Pseudonocardiales</taxon>
        <taxon>Pseudonocardiaceae</taxon>
        <taxon>Amycolatopsis</taxon>
    </lineage>
</organism>
<dbReference type="GO" id="GO:0030272">
    <property type="term" value="F:5-formyltetrahydrofolate cyclo-ligase activity"/>
    <property type="evidence" value="ECO:0007669"/>
    <property type="project" value="UniProtKB-EC"/>
</dbReference>
<sequence length="203" mass="21025">MGAQRNDEVTKAEWRAKLSAARAAASVQQRVAEAAALGRALSAMSLPGTVCGYVPFGTEPGSLSLLDLLRERGARVLLPVIPAAPGPLDWADYTGTASLSPGRFRQILEPTGPRLGPAALAGAGLVLVPALAVDHRGVRLGRGAGHYDRSLAHAAPGAALVAVVRDAELVERLPAEQHDVLMTGALTPGRGYVPLPVTNPCLR</sequence>
<evidence type="ECO:0000256" key="1">
    <source>
        <dbReference type="ARBA" id="ARBA00010638"/>
    </source>
</evidence>
<dbReference type="RefSeq" id="WP_167111026.1">
    <property type="nucleotide sequence ID" value="NZ_JAANOU010000001.1"/>
</dbReference>
<evidence type="ECO:0000256" key="3">
    <source>
        <dbReference type="ARBA" id="ARBA00022840"/>
    </source>
</evidence>
<dbReference type="InterPro" id="IPR024185">
    <property type="entry name" value="FTHF_cligase-like_sf"/>
</dbReference>
<dbReference type="EMBL" id="JAANOU010000001">
    <property type="protein sequence ID" value="NIH78439.1"/>
    <property type="molecule type" value="Genomic_DNA"/>
</dbReference>
<comment type="cofactor">
    <cofactor evidence="4">
        <name>Mg(2+)</name>
        <dbReference type="ChEBI" id="CHEBI:18420"/>
    </cofactor>
</comment>
<keyword evidence="6" id="KW-1185">Reference proteome</keyword>
<proteinExistence type="inferred from homology"/>
<keyword evidence="3 4" id="KW-0067">ATP-binding</keyword>
<accession>A0ABX0SN84</accession>
<dbReference type="InterPro" id="IPR002698">
    <property type="entry name" value="FTHF_cligase"/>
</dbReference>